<evidence type="ECO:0000256" key="2">
    <source>
        <dbReference type="ARBA" id="ARBA00022692"/>
    </source>
</evidence>
<dbReference type="PANTHER" id="PTHR23241">
    <property type="entry name" value="LATE EMBRYOGENESIS ABUNDANT PLANTS LEA-RELATED"/>
    <property type="match status" value="1"/>
</dbReference>
<evidence type="ECO:0000256" key="3">
    <source>
        <dbReference type="ARBA" id="ARBA00022989"/>
    </source>
</evidence>
<dbReference type="GO" id="GO:0016020">
    <property type="term" value="C:membrane"/>
    <property type="evidence" value="ECO:0007669"/>
    <property type="project" value="UniProtKB-SubCell"/>
</dbReference>
<evidence type="ECO:0000256" key="5">
    <source>
        <dbReference type="SAM" id="Phobius"/>
    </source>
</evidence>
<evidence type="ECO:0000313" key="7">
    <source>
        <dbReference type="EMBL" id="KAG0665411.1"/>
    </source>
</evidence>
<evidence type="ECO:0000313" key="8">
    <source>
        <dbReference type="Proteomes" id="UP000777482"/>
    </source>
</evidence>
<accession>A0A9P6W7Y9</accession>
<keyword evidence="2 5" id="KW-0812">Transmembrane</keyword>
<dbReference type="Pfam" id="PF13664">
    <property type="entry name" value="DUF4149"/>
    <property type="match status" value="1"/>
</dbReference>
<evidence type="ECO:0000256" key="4">
    <source>
        <dbReference type="ARBA" id="ARBA00023136"/>
    </source>
</evidence>
<name>A0A9P6W7Y9_RHOMI</name>
<dbReference type="OrthoDB" id="1641132at2759"/>
<dbReference type="AlphaFoldDB" id="A0A9P6W7Y9"/>
<evidence type="ECO:0000256" key="1">
    <source>
        <dbReference type="ARBA" id="ARBA00004370"/>
    </source>
</evidence>
<feature type="transmembrane region" description="Helical" evidence="5">
    <location>
        <begin position="113"/>
        <end position="136"/>
    </location>
</feature>
<dbReference type="Proteomes" id="UP000777482">
    <property type="component" value="Unassembled WGS sequence"/>
</dbReference>
<keyword evidence="3 5" id="KW-1133">Transmembrane helix</keyword>
<dbReference type="InterPro" id="IPR053009">
    <property type="entry name" value="Xanthocillin_Biosynth-Assoc"/>
</dbReference>
<proteinExistence type="predicted"/>
<comment type="subcellular location">
    <subcellularLocation>
        <location evidence="1">Membrane</location>
    </subcellularLocation>
</comment>
<feature type="transmembrane region" description="Helical" evidence="5">
    <location>
        <begin position="55"/>
        <end position="79"/>
    </location>
</feature>
<dbReference type="EMBL" id="PUHQ01000009">
    <property type="protein sequence ID" value="KAG0665411.1"/>
    <property type="molecule type" value="Genomic_DNA"/>
</dbReference>
<comment type="caution">
    <text evidence="7">The sequence shown here is derived from an EMBL/GenBank/DDBJ whole genome shotgun (WGS) entry which is preliminary data.</text>
</comment>
<feature type="domain" description="TMEM205-like" evidence="6">
    <location>
        <begin position="2"/>
        <end position="84"/>
    </location>
</feature>
<dbReference type="InterPro" id="IPR025423">
    <property type="entry name" value="TMEM205-like"/>
</dbReference>
<sequence>MSLPRQQFGHLQSRLFPRFFALQSLSALALLGLYSRRPGGGELVRTFWRHGNKTVWALVVMASSGFANWLFVGPLTTGVMKQRHRKERLEGKSYNEPGVSNEMKALNKRFGTLHGISSLINLVYVAAAVGHAAWIAEYGA</sequence>
<keyword evidence="4 5" id="KW-0472">Membrane</keyword>
<gene>
    <name evidence="7" type="ORF">C6P46_006858</name>
</gene>
<dbReference type="PANTHER" id="PTHR23241:SF102">
    <property type="entry name" value="LD23009P"/>
    <property type="match status" value="1"/>
</dbReference>
<organism evidence="7 8">
    <name type="scientific">Rhodotorula mucilaginosa</name>
    <name type="common">Yeast</name>
    <name type="synonym">Rhodotorula rubra</name>
    <dbReference type="NCBI Taxonomy" id="5537"/>
    <lineage>
        <taxon>Eukaryota</taxon>
        <taxon>Fungi</taxon>
        <taxon>Dikarya</taxon>
        <taxon>Basidiomycota</taxon>
        <taxon>Pucciniomycotina</taxon>
        <taxon>Microbotryomycetes</taxon>
        <taxon>Sporidiobolales</taxon>
        <taxon>Sporidiobolaceae</taxon>
        <taxon>Rhodotorula</taxon>
    </lineage>
</organism>
<reference evidence="7 8" key="1">
    <citation type="submission" date="2020-11" db="EMBL/GenBank/DDBJ databases">
        <title>Kefir isolates.</title>
        <authorList>
            <person name="Marcisauskas S."/>
            <person name="Kim Y."/>
            <person name="Blasche S."/>
        </authorList>
    </citation>
    <scope>NUCLEOTIDE SEQUENCE [LARGE SCALE GENOMIC DNA]</scope>
    <source>
        <strain evidence="7 8">KR</strain>
    </source>
</reference>
<feature type="transmembrane region" description="Helical" evidence="5">
    <location>
        <begin position="15"/>
        <end position="35"/>
    </location>
</feature>
<evidence type="ECO:0000259" key="6">
    <source>
        <dbReference type="Pfam" id="PF13664"/>
    </source>
</evidence>
<protein>
    <recommendedName>
        <fullName evidence="6">TMEM205-like domain-containing protein</fullName>
    </recommendedName>
</protein>
<keyword evidence="8" id="KW-1185">Reference proteome</keyword>